<evidence type="ECO:0000256" key="1">
    <source>
        <dbReference type="SAM" id="MobiDB-lite"/>
    </source>
</evidence>
<feature type="region of interest" description="Disordered" evidence="1">
    <location>
        <begin position="167"/>
        <end position="192"/>
    </location>
</feature>
<accession>F0QQF8</accession>
<dbReference type="KEGG" id="mss:MSU_0184"/>
<dbReference type="EMBL" id="CP002525">
    <property type="protein sequence ID" value="ADX97728.1"/>
    <property type="molecule type" value="Genomic_DNA"/>
</dbReference>
<dbReference type="HOGENOM" id="CLU_064929_0_0_14"/>
<evidence type="ECO:0000313" key="2">
    <source>
        <dbReference type="EMBL" id="ADX97728.1"/>
    </source>
</evidence>
<dbReference type="Proteomes" id="UP000007484">
    <property type="component" value="Chromosome"/>
</dbReference>
<evidence type="ECO:0000313" key="3">
    <source>
        <dbReference type="Proteomes" id="UP000007484"/>
    </source>
</evidence>
<sequence length="359" mass="40930">MQLRSTIYLLAPIILGASSLSFVFSTSSVNTDNVFSLFSFIDEIRGGGHRATTSLELGNRSKKDLTNNMNHQESSKIDLKSLTSLQNDVEKISVTEDQISSIFEKYEINEILSSDPTIENIFSEITKNKETKEIEEESSQTLDKVKQILVNHTQDFERAQKIIEQWSKKQSSSQEASKSSKSRRSAEQESSKTLSVQERKALFCFYKKFSELRKQQRGYSNRLKNVEGKEVFEEAQFQALSSKMDIVSALEKIGWNDSDMSNFGKYLRKEINIEGEDPLSVLLDISFLEKTRGEAISWKGKIEQFIEGQRQSCRGTWGPWRCRDISSSLNILQSSASSIEEDAIMKIANRLMEEMIKNS</sequence>
<protein>
    <submittedName>
        <fullName evidence="2">Uncharacterized protein</fullName>
    </submittedName>
</protein>
<feature type="compositionally biased region" description="Low complexity" evidence="1">
    <location>
        <begin position="168"/>
        <end position="179"/>
    </location>
</feature>
<dbReference type="RefSeq" id="WP_013609680.1">
    <property type="nucleotide sequence ID" value="NC_015155.1"/>
</dbReference>
<reference evidence="2 3" key="1">
    <citation type="journal article" date="2011" name="J. Bacteriol.">
        <title>Complete genome sequences of two hemotropic Mycoplasmas, Mycoplasma haemofelis strain Ohio2 and Mycoplasma suis strain Illinois.</title>
        <authorList>
            <person name="Messick J.B."/>
            <person name="Santos A.P."/>
            <person name="Guimaraes A.M."/>
        </authorList>
    </citation>
    <scope>NUCLEOTIDE SEQUENCE [LARGE SCALE GENOMIC DNA]</scope>
    <source>
        <strain evidence="2 3">Illinois</strain>
    </source>
</reference>
<name>F0QQF8_MYCSL</name>
<organism evidence="2 3">
    <name type="scientific">Mycoplasma suis (strain Illinois)</name>
    <dbReference type="NCBI Taxonomy" id="768700"/>
    <lineage>
        <taxon>Bacteria</taxon>
        <taxon>Bacillati</taxon>
        <taxon>Mycoplasmatota</taxon>
        <taxon>Mollicutes</taxon>
        <taxon>Mycoplasmataceae</taxon>
        <taxon>Mycoplasma</taxon>
    </lineage>
</organism>
<proteinExistence type="predicted"/>
<dbReference type="STRING" id="768700.MSU_0184"/>
<keyword evidence="3" id="KW-1185">Reference proteome</keyword>
<dbReference type="AlphaFoldDB" id="F0QQF8"/>
<gene>
    <name evidence="2" type="ordered locus">MSU_0184</name>
</gene>